<evidence type="ECO:0000256" key="2">
    <source>
        <dbReference type="ARBA" id="ARBA00023445"/>
    </source>
</evidence>
<protein>
    <recommendedName>
        <fullName evidence="3">NAD-dependent epimerase/dehydratase domain-containing protein</fullName>
    </recommendedName>
</protein>
<dbReference type="EMBL" id="JAAQHG020000002">
    <property type="protein sequence ID" value="KAL1590448.1"/>
    <property type="molecule type" value="Genomic_DNA"/>
</dbReference>
<dbReference type="GeneID" id="96001976"/>
<dbReference type="InterPro" id="IPR050425">
    <property type="entry name" value="NAD(P)_dehydrat-like"/>
</dbReference>
<evidence type="ECO:0000256" key="1">
    <source>
        <dbReference type="ARBA" id="ARBA00023002"/>
    </source>
</evidence>
<dbReference type="InterPro" id="IPR001509">
    <property type="entry name" value="Epimerase_deHydtase"/>
</dbReference>
<dbReference type="InterPro" id="IPR036291">
    <property type="entry name" value="NAD(P)-bd_dom_sf"/>
</dbReference>
<dbReference type="Gene3D" id="3.40.50.720">
    <property type="entry name" value="NAD(P)-binding Rossmann-like Domain"/>
    <property type="match status" value="1"/>
</dbReference>
<proteinExistence type="inferred from homology"/>
<evidence type="ECO:0000313" key="4">
    <source>
        <dbReference type="EMBL" id="KAL1590448.1"/>
    </source>
</evidence>
<evidence type="ECO:0000259" key="3">
    <source>
        <dbReference type="Pfam" id="PF01370"/>
    </source>
</evidence>
<dbReference type="PANTHER" id="PTHR10366">
    <property type="entry name" value="NAD DEPENDENT EPIMERASE/DEHYDRATASE"/>
    <property type="match status" value="1"/>
</dbReference>
<comment type="similarity">
    <text evidence="2">Belongs to the NAD(P)-dependent epimerase/dehydratase family. Dihydroflavonol-4-reductase subfamily.</text>
</comment>
<reference evidence="4 5" key="1">
    <citation type="journal article" date="2020" name="Microbiol. Resour. Announc.">
        <title>Draft Genome Sequence of a Cladosporium Species Isolated from the Mesophotic Ascidian Didemnum maculosum.</title>
        <authorList>
            <person name="Gioti A."/>
            <person name="Siaperas R."/>
            <person name="Nikolaivits E."/>
            <person name="Le Goff G."/>
            <person name="Ouazzani J."/>
            <person name="Kotoulas G."/>
            <person name="Topakas E."/>
        </authorList>
    </citation>
    <scope>NUCLEOTIDE SEQUENCE [LARGE SCALE GENOMIC DNA]</scope>
    <source>
        <strain evidence="4 5">TM138-S3</strain>
    </source>
</reference>
<dbReference type="PANTHER" id="PTHR10366:SF564">
    <property type="entry name" value="STEROL-4-ALPHA-CARBOXYLATE 3-DEHYDROGENASE, DECARBOXYLATING"/>
    <property type="match status" value="1"/>
</dbReference>
<name>A0AB34L4E5_9PEZI</name>
<dbReference type="Pfam" id="PF01370">
    <property type="entry name" value="Epimerase"/>
    <property type="match status" value="1"/>
</dbReference>
<organism evidence="4 5">
    <name type="scientific">Cladosporium halotolerans</name>
    <dbReference type="NCBI Taxonomy" id="1052096"/>
    <lineage>
        <taxon>Eukaryota</taxon>
        <taxon>Fungi</taxon>
        <taxon>Dikarya</taxon>
        <taxon>Ascomycota</taxon>
        <taxon>Pezizomycotina</taxon>
        <taxon>Dothideomycetes</taxon>
        <taxon>Dothideomycetidae</taxon>
        <taxon>Cladosporiales</taxon>
        <taxon>Cladosporiaceae</taxon>
        <taxon>Cladosporium</taxon>
    </lineage>
</organism>
<dbReference type="Proteomes" id="UP000803884">
    <property type="component" value="Unassembled WGS sequence"/>
</dbReference>
<comment type="caution">
    <text evidence="4">The sequence shown here is derived from an EMBL/GenBank/DDBJ whole genome shotgun (WGS) entry which is preliminary data.</text>
</comment>
<keyword evidence="5" id="KW-1185">Reference proteome</keyword>
<dbReference type="SUPFAM" id="SSF51735">
    <property type="entry name" value="NAD(P)-binding Rossmann-fold domains"/>
    <property type="match status" value="1"/>
</dbReference>
<accession>A0AB34L4E5</accession>
<keyword evidence="1" id="KW-0560">Oxidoreductase</keyword>
<sequence length="347" mass="37065">MSGDLVLITGATGLVGFGVLRAALEHGYRLRAAVRSEQKAEIIRSNPTLKGISEDQLSFVIVPDILADGAFDEAVKGVKFILHVASPVPRLDLTGYDDLDAEIVQPAIQGTVGIFKSAQKAGGVQRIVVTSSGAALVPMSAFTGTTDEVVGPDSRGEPLPSPYMNNAQIAYNASKIHALKHAEDFIATEQPGFDAVHIHPVIVLGRNELALKAAEVDNGSLSFAIGPVVGRHHPTPFPLTVTSLTSVALAHVRALDPKVPGNQSYLLANKGDEGYHWDDVKEYAKKHFPKAIEDGTLPNNGSMTGFGIKADVSKTEEILGIREKTFEEMMIEVIGQYVELAAKEKAQ</sequence>
<gene>
    <name evidence="4" type="ORF">WHR41_00532</name>
</gene>
<dbReference type="AlphaFoldDB" id="A0AB34L4E5"/>
<dbReference type="RefSeq" id="XP_069233553.1">
    <property type="nucleotide sequence ID" value="XM_069369138.1"/>
</dbReference>
<dbReference type="GO" id="GO:0016616">
    <property type="term" value="F:oxidoreductase activity, acting on the CH-OH group of donors, NAD or NADP as acceptor"/>
    <property type="evidence" value="ECO:0007669"/>
    <property type="project" value="TreeGrafter"/>
</dbReference>
<feature type="domain" description="NAD-dependent epimerase/dehydratase" evidence="3">
    <location>
        <begin position="6"/>
        <end position="207"/>
    </location>
</feature>
<evidence type="ECO:0000313" key="5">
    <source>
        <dbReference type="Proteomes" id="UP000803884"/>
    </source>
</evidence>